<feature type="region of interest" description="Disordered" evidence="7">
    <location>
        <begin position="127"/>
        <end position="237"/>
    </location>
</feature>
<dbReference type="Gene3D" id="3.30.40.10">
    <property type="entry name" value="Zinc/RING finger domain, C3HC4 (zinc finger)"/>
    <property type="match status" value="1"/>
</dbReference>
<feature type="region of interest" description="Disordered" evidence="7">
    <location>
        <begin position="813"/>
        <end position="860"/>
    </location>
</feature>
<dbReference type="PANTHER" id="PTHR46174">
    <property type="entry name" value="CXXC-TYPE ZINC FINGER PROTEIN 1"/>
    <property type="match status" value="1"/>
</dbReference>
<dbReference type="Pfam" id="PF00628">
    <property type="entry name" value="PHD"/>
    <property type="match status" value="1"/>
</dbReference>
<feature type="compositionally biased region" description="Basic residues" evidence="7">
    <location>
        <begin position="418"/>
        <end position="430"/>
    </location>
</feature>
<evidence type="ECO:0000256" key="1">
    <source>
        <dbReference type="ARBA" id="ARBA00004123"/>
    </source>
</evidence>
<keyword evidence="4" id="KW-0862">Zinc</keyword>
<dbReference type="AlphaFoldDB" id="A0A9P6E905"/>
<feature type="compositionally biased region" description="Polar residues" evidence="7">
    <location>
        <begin position="28"/>
        <end position="43"/>
    </location>
</feature>
<organism evidence="9 10">
    <name type="scientific">Crepidotus variabilis</name>
    <dbReference type="NCBI Taxonomy" id="179855"/>
    <lineage>
        <taxon>Eukaryota</taxon>
        <taxon>Fungi</taxon>
        <taxon>Dikarya</taxon>
        <taxon>Basidiomycota</taxon>
        <taxon>Agaricomycotina</taxon>
        <taxon>Agaricomycetes</taxon>
        <taxon>Agaricomycetidae</taxon>
        <taxon>Agaricales</taxon>
        <taxon>Agaricineae</taxon>
        <taxon>Crepidotaceae</taxon>
        <taxon>Crepidotus</taxon>
    </lineage>
</organism>
<dbReference type="InterPro" id="IPR019786">
    <property type="entry name" value="Zinc_finger_PHD-type_CS"/>
</dbReference>
<dbReference type="GO" id="GO:0045893">
    <property type="term" value="P:positive regulation of DNA-templated transcription"/>
    <property type="evidence" value="ECO:0007669"/>
    <property type="project" value="TreeGrafter"/>
</dbReference>
<feature type="region of interest" description="Disordered" evidence="7">
    <location>
        <begin position="403"/>
        <end position="458"/>
    </location>
</feature>
<feature type="compositionally biased region" description="Low complexity" evidence="7">
    <location>
        <begin position="221"/>
        <end position="237"/>
    </location>
</feature>
<gene>
    <name evidence="9" type="ORF">CPB83DRAFT_860921</name>
</gene>
<evidence type="ECO:0000256" key="4">
    <source>
        <dbReference type="ARBA" id="ARBA00022833"/>
    </source>
</evidence>
<dbReference type="Proteomes" id="UP000807306">
    <property type="component" value="Unassembled WGS sequence"/>
</dbReference>
<dbReference type="InterPro" id="IPR019787">
    <property type="entry name" value="Znf_PHD-finger"/>
</dbReference>
<keyword evidence="5" id="KW-0539">Nucleus</keyword>
<evidence type="ECO:0000256" key="6">
    <source>
        <dbReference type="PROSITE-ProRule" id="PRU00146"/>
    </source>
</evidence>
<feature type="region of interest" description="Disordered" evidence="7">
    <location>
        <begin position="676"/>
        <end position="722"/>
    </location>
</feature>
<feature type="compositionally biased region" description="Polar residues" evidence="7">
    <location>
        <begin position="1"/>
        <end position="16"/>
    </location>
</feature>
<evidence type="ECO:0000256" key="5">
    <source>
        <dbReference type="ARBA" id="ARBA00023242"/>
    </source>
</evidence>
<keyword evidence="3 6" id="KW-0863">Zinc-finger</keyword>
<dbReference type="InterPro" id="IPR013083">
    <property type="entry name" value="Znf_RING/FYVE/PHD"/>
</dbReference>
<dbReference type="GO" id="GO:0008270">
    <property type="term" value="F:zinc ion binding"/>
    <property type="evidence" value="ECO:0007669"/>
    <property type="project" value="UniProtKB-KW"/>
</dbReference>
<feature type="region of interest" description="Disordered" evidence="7">
    <location>
        <begin position="257"/>
        <end position="288"/>
    </location>
</feature>
<dbReference type="OrthoDB" id="436852at2759"/>
<dbReference type="PROSITE" id="PS01359">
    <property type="entry name" value="ZF_PHD_1"/>
    <property type="match status" value="1"/>
</dbReference>
<dbReference type="InterPro" id="IPR037869">
    <property type="entry name" value="Spp1/CFP1"/>
</dbReference>
<feature type="compositionally biased region" description="Low complexity" evidence="7">
    <location>
        <begin position="58"/>
        <end position="73"/>
    </location>
</feature>
<feature type="region of interest" description="Disordered" evidence="7">
    <location>
        <begin position="1"/>
        <end position="80"/>
    </location>
</feature>
<dbReference type="CDD" id="cd15522">
    <property type="entry name" value="PHD_TAF3"/>
    <property type="match status" value="1"/>
</dbReference>
<keyword evidence="10" id="KW-1185">Reference proteome</keyword>
<name>A0A9P6E905_9AGAR</name>
<evidence type="ECO:0000256" key="3">
    <source>
        <dbReference type="ARBA" id="ARBA00022771"/>
    </source>
</evidence>
<comment type="caution">
    <text evidence="9">The sequence shown here is derived from an EMBL/GenBank/DDBJ whole genome shotgun (WGS) entry which is preliminary data.</text>
</comment>
<accession>A0A9P6E905</accession>
<evidence type="ECO:0000256" key="2">
    <source>
        <dbReference type="ARBA" id="ARBA00022723"/>
    </source>
</evidence>
<feature type="domain" description="PHD-type" evidence="8">
    <location>
        <begin position="587"/>
        <end position="639"/>
    </location>
</feature>
<feature type="compositionally biased region" description="Polar residues" evidence="7">
    <location>
        <begin position="703"/>
        <end position="722"/>
    </location>
</feature>
<sequence>MSTSNVAPDKSSSFSEQVDGLLPAFSTRPYSQLPTPQSPNTLSRYLDDRPSSPETPVPHSASLGSSSHAPSTSTERHEYTARKLPRADSVLVSQHMTQQYATPESSPQFQHPASTSNLLMTPRNLFNHSTSNFATPQQTPLKLESPAPRAAVSAPYRPPSPLSSSPIRAHSIPSSTLSSPFMGKISLNGHTQPSKDKSSTRRFPDDLPFIPARAPSIPETSASSVSPPGESSEPIVPAGGEMERIRQTMLEEQITHLQEAERRRPDYMRRSQRTSDDSEPSYYNDTTFDSEPWPAVGVMDSPLKGRRLTLFQETSEESFEESLMAGGYGRYRTADWVRQPQPLPVNVSGSATPAPRVEVEEAQLTEKEIKKRKRLAAFSLEPQSANAKLYPIELEGKGRVLLDTPAFGDSGSPEPSPSKRRTTTRRKRRTGTMDKKGAYLSGSEDDQTGKPNWPDAEFPWKVRADERVEEAKAQEEDRLRWIERYLDRDSDDEDEEMPYSHPVRPEPSSAVYRHQIVSSYQARPGRGKSIPLPVAPDDPWNIIPRVPFPVDSGDAREALLSKKSVRTLSYRHQKRLREEADDGEDEDELCICHGKDDGRQLVQCDLCQTWYHLDCIGIKRISDLGKEEDPWYCDTCHHQRRSPSTEPENYPTSEPTFVPTEPSYHGQRYADVSLTHPLSQESPAWVPSRPPKTPTRGTRHTYSESSRTTLADPSRHLPSTPQRPVAAYRSFGSIGPSNAIIHKYVEDPPFDPMSTPSRGLQFSAWSQRPSSIFQTPGPPELKFPGSARLLQLGHSASVDDAPLYQFPRVLGAEESPIRRNKSSDASYSRRRFPSPPRSQMPPNLYDSPVVRAVPSQMHRT</sequence>
<dbReference type="PANTHER" id="PTHR46174:SF1">
    <property type="entry name" value="CXXC-TYPE ZINC FINGER PROTEIN 1"/>
    <property type="match status" value="1"/>
</dbReference>
<reference evidence="9" key="1">
    <citation type="submission" date="2020-11" db="EMBL/GenBank/DDBJ databases">
        <authorList>
            <consortium name="DOE Joint Genome Institute"/>
            <person name="Ahrendt S."/>
            <person name="Riley R."/>
            <person name="Andreopoulos W."/>
            <person name="Labutti K."/>
            <person name="Pangilinan J."/>
            <person name="Ruiz-Duenas F.J."/>
            <person name="Barrasa J.M."/>
            <person name="Sanchez-Garcia M."/>
            <person name="Camarero S."/>
            <person name="Miyauchi S."/>
            <person name="Serrano A."/>
            <person name="Linde D."/>
            <person name="Babiker R."/>
            <person name="Drula E."/>
            <person name="Ayuso-Fernandez I."/>
            <person name="Pacheco R."/>
            <person name="Padilla G."/>
            <person name="Ferreira P."/>
            <person name="Barriuso J."/>
            <person name="Kellner H."/>
            <person name="Castanera R."/>
            <person name="Alfaro M."/>
            <person name="Ramirez L."/>
            <person name="Pisabarro A.G."/>
            <person name="Kuo A."/>
            <person name="Tritt A."/>
            <person name="Lipzen A."/>
            <person name="He G."/>
            <person name="Yan M."/>
            <person name="Ng V."/>
            <person name="Cullen D."/>
            <person name="Martin F."/>
            <person name="Rosso M.-N."/>
            <person name="Henrissat B."/>
            <person name="Hibbett D."/>
            <person name="Martinez A.T."/>
            <person name="Grigoriev I.V."/>
        </authorList>
    </citation>
    <scope>NUCLEOTIDE SEQUENCE</scope>
    <source>
        <strain evidence="9">CBS 506.95</strain>
    </source>
</reference>
<comment type="subcellular location">
    <subcellularLocation>
        <location evidence="1">Nucleus</location>
    </subcellularLocation>
</comment>
<dbReference type="InterPro" id="IPR001965">
    <property type="entry name" value="Znf_PHD"/>
</dbReference>
<dbReference type="PROSITE" id="PS50016">
    <property type="entry name" value="ZF_PHD_2"/>
    <property type="match status" value="1"/>
</dbReference>
<feature type="compositionally biased region" description="Basic and acidic residues" evidence="7">
    <location>
        <begin position="193"/>
        <end position="205"/>
    </location>
</feature>
<evidence type="ECO:0000259" key="8">
    <source>
        <dbReference type="PROSITE" id="PS50016"/>
    </source>
</evidence>
<dbReference type="SMART" id="SM00249">
    <property type="entry name" value="PHD"/>
    <property type="match status" value="1"/>
</dbReference>
<proteinExistence type="predicted"/>
<evidence type="ECO:0000313" key="10">
    <source>
        <dbReference type="Proteomes" id="UP000807306"/>
    </source>
</evidence>
<feature type="compositionally biased region" description="Basic and acidic residues" evidence="7">
    <location>
        <begin position="258"/>
        <end position="276"/>
    </location>
</feature>
<evidence type="ECO:0000256" key="7">
    <source>
        <dbReference type="SAM" id="MobiDB-lite"/>
    </source>
</evidence>
<feature type="compositionally biased region" description="Polar residues" evidence="7">
    <location>
        <begin position="642"/>
        <end position="655"/>
    </location>
</feature>
<dbReference type="InterPro" id="IPR011011">
    <property type="entry name" value="Znf_FYVE_PHD"/>
</dbReference>
<protein>
    <recommendedName>
        <fullName evidence="8">PHD-type domain-containing protein</fullName>
    </recommendedName>
</protein>
<dbReference type="EMBL" id="MU157895">
    <property type="protein sequence ID" value="KAF9524680.1"/>
    <property type="molecule type" value="Genomic_DNA"/>
</dbReference>
<dbReference type="GO" id="GO:0048188">
    <property type="term" value="C:Set1C/COMPASS complex"/>
    <property type="evidence" value="ECO:0007669"/>
    <property type="project" value="InterPro"/>
</dbReference>
<keyword evidence="2" id="KW-0479">Metal-binding</keyword>
<feature type="region of interest" description="Disordered" evidence="7">
    <location>
        <begin position="638"/>
        <end position="664"/>
    </location>
</feature>
<evidence type="ECO:0000313" key="9">
    <source>
        <dbReference type="EMBL" id="KAF9524680.1"/>
    </source>
</evidence>
<feature type="compositionally biased region" description="Polar residues" evidence="7">
    <location>
        <begin position="127"/>
        <end position="140"/>
    </location>
</feature>
<dbReference type="SUPFAM" id="SSF57903">
    <property type="entry name" value="FYVE/PHD zinc finger"/>
    <property type="match status" value="1"/>
</dbReference>